<feature type="region of interest" description="Disordered" evidence="1">
    <location>
        <begin position="41"/>
        <end position="61"/>
    </location>
</feature>
<gene>
    <name evidence="3" type="ORF">N5C05_12025</name>
</gene>
<evidence type="ECO:0000256" key="2">
    <source>
        <dbReference type="SAM" id="Phobius"/>
    </source>
</evidence>
<evidence type="ECO:0000313" key="3">
    <source>
        <dbReference type="EMBL" id="MDH1055484.1"/>
    </source>
</evidence>
<comment type="caution">
    <text evidence="3">The sequence shown here is derived from an EMBL/GenBank/DDBJ whole genome shotgun (WGS) entry which is preliminary data.</text>
</comment>
<evidence type="ECO:0000313" key="4">
    <source>
        <dbReference type="Proteomes" id="UP001158730"/>
    </source>
</evidence>
<feature type="transmembrane region" description="Helical" evidence="2">
    <location>
        <begin position="390"/>
        <end position="416"/>
    </location>
</feature>
<keyword evidence="2" id="KW-0812">Transmembrane</keyword>
<name>A0AA42ST29_AQUAC</name>
<reference evidence="3" key="1">
    <citation type="submission" date="2022-09" db="EMBL/GenBank/DDBJ databases">
        <title>Intensive care unit water sources are persistently colonized with multi-drug resistant bacteria and are the site of extensive horizontal gene transfer of antibiotic resistance genes.</title>
        <authorList>
            <person name="Diorio-Toth L."/>
        </authorList>
    </citation>
    <scope>NUCLEOTIDE SEQUENCE</scope>
    <source>
        <strain evidence="3">GD03990</strain>
    </source>
</reference>
<dbReference type="AlphaFoldDB" id="A0AA42ST29"/>
<proteinExistence type="predicted"/>
<dbReference type="EMBL" id="JAOBYN010000010">
    <property type="protein sequence ID" value="MDH1055484.1"/>
    <property type="molecule type" value="Genomic_DNA"/>
</dbReference>
<dbReference type="Proteomes" id="UP001158730">
    <property type="component" value="Unassembled WGS sequence"/>
</dbReference>
<protein>
    <submittedName>
        <fullName evidence="3">Uncharacterized protein</fullName>
    </submittedName>
</protein>
<feature type="compositionally biased region" description="Polar residues" evidence="1">
    <location>
        <begin position="181"/>
        <end position="191"/>
    </location>
</feature>
<keyword evidence="2" id="KW-1133">Transmembrane helix</keyword>
<sequence length="528" mass="57692">MREERLQKLFSDCQQQVISQIIGPFGLSVAMFEDRNGGNVTTVHNFEREPDTGGGSNSYVADKDQASYSKSREEYSANKKNLGSIPASTIEKVETASAGIDGYTNKELAPNTSKTDRQYDADIDHVNSKKSIWKNKAAHLAFESGNDLERMKEVVHSEENLVVTDKSVNRSKGADSLEEFAQTTNDGVTNTDRFELDPESCATAQKRADQHLNSSINNDLLRKQGMELLQTGGKQAALMGLRQSLGLLLTELVNGLFNEFKVLIKAGIEAGKTLFEEIKERLQRVIASVVKKIPAAASQAFQGGVSGFMSNLITFLINNFLSTAKRFVTIIREGLLGLVKAFKMIMFPPKGMTSSEALQEGLKVLTAVVVTSVGFLLQESVATFLKTLPFLIPVADVVSGVLIGIMTGLLSAFLAYQLDNLFERYRYAYDEKLLDAIAADAKLSEKLAIDMVSQAEASLAAIALYAESIKSYQRTGETLAAAGMASQATAFSLDHAVSSAEAQVEETKEMISYLDETEAMLDDFLNKR</sequence>
<keyword evidence="2" id="KW-0472">Membrane</keyword>
<organism evidence="3 4">
    <name type="scientific">Aquipseudomonas alcaligenes</name>
    <name type="common">Pseudomonas alcaligenes</name>
    <dbReference type="NCBI Taxonomy" id="43263"/>
    <lineage>
        <taxon>Bacteria</taxon>
        <taxon>Pseudomonadati</taxon>
        <taxon>Pseudomonadota</taxon>
        <taxon>Gammaproteobacteria</taxon>
        <taxon>Pseudomonadales</taxon>
        <taxon>Pseudomonadaceae</taxon>
        <taxon>Aquipseudomonas</taxon>
    </lineage>
</organism>
<evidence type="ECO:0000256" key="1">
    <source>
        <dbReference type="SAM" id="MobiDB-lite"/>
    </source>
</evidence>
<dbReference type="RefSeq" id="WP_201267079.1">
    <property type="nucleotide sequence ID" value="NZ_JAOBYN010000010.1"/>
</dbReference>
<accession>A0AA42ST29</accession>
<feature type="region of interest" description="Disordered" evidence="1">
    <location>
        <begin position="173"/>
        <end position="193"/>
    </location>
</feature>